<evidence type="ECO:0000256" key="2">
    <source>
        <dbReference type="SAM" id="SignalP"/>
    </source>
</evidence>
<gene>
    <name evidence="3" type="ORF">A6K24_07745</name>
</gene>
<keyword evidence="4" id="KW-1185">Reference proteome</keyword>
<accession>A0A179SRQ9</accession>
<dbReference type="PROSITE" id="PS51257">
    <property type="entry name" value="PROKAR_LIPOPROTEIN"/>
    <property type="match status" value="1"/>
</dbReference>
<reference evidence="4" key="1">
    <citation type="submission" date="2016-04" db="EMBL/GenBank/DDBJ databases">
        <authorList>
            <person name="Lyu Z."/>
            <person name="Lyu W."/>
        </authorList>
    </citation>
    <scope>NUCLEOTIDE SEQUENCE [LARGE SCALE GENOMIC DNA]</scope>
    <source>
        <strain evidence="4">C44</strain>
    </source>
</reference>
<name>A0A179SRQ9_9BACI</name>
<evidence type="ECO:0000256" key="1">
    <source>
        <dbReference type="SAM" id="MobiDB-lite"/>
    </source>
</evidence>
<evidence type="ECO:0000313" key="3">
    <source>
        <dbReference type="EMBL" id="OAS83988.1"/>
    </source>
</evidence>
<feature type="region of interest" description="Disordered" evidence="1">
    <location>
        <begin position="26"/>
        <end position="69"/>
    </location>
</feature>
<organism evidence="3 4">
    <name type="scientific">Metabacillus litoralis</name>
    <dbReference type="NCBI Taxonomy" id="152268"/>
    <lineage>
        <taxon>Bacteria</taxon>
        <taxon>Bacillati</taxon>
        <taxon>Bacillota</taxon>
        <taxon>Bacilli</taxon>
        <taxon>Bacillales</taxon>
        <taxon>Bacillaceae</taxon>
        <taxon>Metabacillus</taxon>
    </lineage>
</organism>
<sequence length="69" mass="7739">MKKLLSLILLIVLTQTVVACSYEMAGQPLDNVSDQEETEQSGQTDKIEMDLTNENDQDQKESKAKKLPL</sequence>
<protein>
    <recommendedName>
        <fullName evidence="5">Lipoprotein</fullName>
    </recommendedName>
</protein>
<keyword evidence="2" id="KW-0732">Signal</keyword>
<dbReference type="EMBL" id="LWSG01000034">
    <property type="protein sequence ID" value="OAS83988.1"/>
    <property type="molecule type" value="Genomic_DNA"/>
</dbReference>
<feature type="compositionally biased region" description="Basic and acidic residues" evidence="1">
    <location>
        <begin position="57"/>
        <end position="69"/>
    </location>
</feature>
<evidence type="ECO:0008006" key="5">
    <source>
        <dbReference type="Google" id="ProtNLM"/>
    </source>
</evidence>
<dbReference type="RefSeq" id="WP_066336828.1">
    <property type="nucleotide sequence ID" value="NZ_LWSG01000034.1"/>
</dbReference>
<dbReference type="AlphaFoldDB" id="A0A179SRQ9"/>
<proteinExistence type="predicted"/>
<evidence type="ECO:0000313" key="4">
    <source>
        <dbReference type="Proteomes" id="UP000078534"/>
    </source>
</evidence>
<comment type="caution">
    <text evidence="3">The sequence shown here is derived from an EMBL/GenBank/DDBJ whole genome shotgun (WGS) entry which is preliminary data.</text>
</comment>
<dbReference type="Proteomes" id="UP000078534">
    <property type="component" value="Unassembled WGS sequence"/>
</dbReference>
<feature type="signal peptide" evidence="2">
    <location>
        <begin position="1"/>
        <end position="19"/>
    </location>
</feature>
<feature type="chain" id="PRO_5039264715" description="Lipoprotein" evidence="2">
    <location>
        <begin position="20"/>
        <end position="69"/>
    </location>
</feature>